<comment type="caution">
    <text evidence="1">The sequence shown here is derived from an EMBL/GenBank/DDBJ whole genome shotgun (WGS) entry which is preliminary data.</text>
</comment>
<dbReference type="EMBL" id="SNRW01002764">
    <property type="protein sequence ID" value="KAA6391771.1"/>
    <property type="molecule type" value="Genomic_DNA"/>
</dbReference>
<gene>
    <name evidence="1" type="ORF">EZS28_012704</name>
</gene>
<reference evidence="1 2" key="1">
    <citation type="submission" date="2019-03" db="EMBL/GenBank/DDBJ databases">
        <title>Single cell metagenomics reveals metabolic interactions within the superorganism composed of flagellate Streblomastix strix and complex community of Bacteroidetes bacteria on its surface.</title>
        <authorList>
            <person name="Treitli S.C."/>
            <person name="Kolisko M."/>
            <person name="Husnik F."/>
            <person name="Keeling P."/>
            <person name="Hampl V."/>
        </authorList>
    </citation>
    <scope>NUCLEOTIDE SEQUENCE [LARGE SCALE GENOMIC DNA]</scope>
    <source>
        <strain evidence="1">ST1C</strain>
    </source>
</reference>
<dbReference type="Proteomes" id="UP000324800">
    <property type="component" value="Unassembled WGS sequence"/>
</dbReference>
<evidence type="ECO:0000313" key="2">
    <source>
        <dbReference type="Proteomes" id="UP000324800"/>
    </source>
</evidence>
<dbReference type="AlphaFoldDB" id="A0A5J4WA01"/>
<organism evidence="1 2">
    <name type="scientific">Streblomastix strix</name>
    <dbReference type="NCBI Taxonomy" id="222440"/>
    <lineage>
        <taxon>Eukaryota</taxon>
        <taxon>Metamonada</taxon>
        <taxon>Preaxostyla</taxon>
        <taxon>Oxymonadida</taxon>
        <taxon>Streblomastigidae</taxon>
        <taxon>Streblomastix</taxon>
    </lineage>
</organism>
<name>A0A5J4WA01_9EUKA</name>
<sequence>MAITTAQQDEFVDTQEQYFRTSNTSNRGATYFNNAVNEHTQNLADGKFSLNTNDGQQIGGQRFSNVCHKGTVLCCVQEGRPHSKIEEVLLKGDERAGRIGQLWRSGNSGIIGEQLRVGHVCDVTALQNLLRRSRNGNCNFRQSVPKTLALHHIPDFPPNYPIDLRYLHDDRPQDKHEEQEHQNMPNGKQMVGGCLWNEDQKQYDQIVEAMCGYEFGPSTRLGKYLDGPQDWECQPKR</sequence>
<proteinExistence type="predicted"/>
<accession>A0A5J4WA01</accession>
<evidence type="ECO:0000313" key="1">
    <source>
        <dbReference type="EMBL" id="KAA6391771.1"/>
    </source>
</evidence>
<protein>
    <submittedName>
        <fullName evidence="1">Uncharacterized protein</fullName>
    </submittedName>
</protein>